<dbReference type="Gene3D" id="1.10.10.10">
    <property type="entry name" value="Winged helix-like DNA-binding domain superfamily/Winged helix DNA-binding domain"/>
    <property type="match status" value="1"/>
</dbReference>
<dbReference type="Pfam" id="PF01638">
    <property type="entry name" value="HxlR"/>
    <property type="match status" value="1"/>
</dbReference>
<evidence type="ECO:0000259" key="4">
    <source>
        <dbReference type="PROSITE" id="PS51118"/>
    </source>
</evidence>
<reference evidence="6" key="1">
    <citation type="journal article" date="2019" name="Int. J. Syst. Evol. Microbiol.">
        <title>The Global Catalogue of Microorganisms (GCM) 10K type strain sequencing project: providing services to taxonomists for standard genome sequencing and annotation.</title>
        <authorList>
            <consortium name="The Broad Institute Genomics Platform"/>
            <consortium name="The Broad Institute Genome Sequencing Center for Infectious Disease"/>
            <person name="Wu L."/>
            <person name="Ma J."/>
        </authorList>
    </citation>
    <scope>NUCLEOTIDE SEQUENCE [LARGE SCALE GENOMIC DNA]</scope>
    <source>
        <strain evidence="6">JCM 17137</strain>
    </source>
</reference>
<keyword evidence="2" id="KW-0238">DNA-binding</keyword>
<dbReference type="EMBL" id="BAABDD010000045">
    <property type="protein sequence ID" value="GAA3765099.1"/>
    <property type="molecule type" value="Genomic_DNA"/>
</dbReference>
<organism evidence="5 6">
    <name type="scientific">Salinactinospora qingdaonensis</name>
    <dbReference type="NCBI Taxonomy" id="702744"/>
    <lineage>
        <taxon>Bacteria</taxon>
        <taxon>Bacillati</taxon>
        <taxon>Actinomycetota</taxon>
        <taxon>Actinomycetes</taxon>
        <taxon>Streptosporangiales</taxon>
        <taxon>Nocardiopsidaceae</taxon>
        <taxon>Salinactinospora</taxon>
    </lineage>
</organism>
<proteinExistence type="predicted"/>
<comment type="caution">
    <text evidence="5">The sequence shown here is derived from an EMBL/GenBank/DDBJ whole genome shotgun (WGS) entry which is preliminary data.</text>
</comment>
<dbReference type="PANTHER" id="PTHR33204">
    <property type="entry name" value="TRANSCRIPTIONAL REGULATOR, MARR FAMILY"/>
    <property type="match status" value="1"/>
</dbReference>
<gene>
    <name evidence="5" type="ORF">GCM10022402_48040</name>
</gene>
<evidence type="ECO:0000256" key="2">
    <source>
        <dbReference type="ARBA" id="ARBA00023125"/>
    </source>
</evidence>
<keyword evidence="1" id="KW-0805">Transcription regulation</keyword>
<evidence type="ECO:0000313" key="6">
    <source>
        <dbReference type="Proteomes" id="UP001500908"/>
    </source>
</evidence>
<keyword evidence="6" id="KW-1185">Reference proteome</keyword>
<name>A0ABP7GI61_9ACTN</name>
<dbReference type="PROSITE" id="PS51118">
    <property type="entry name" value="HTH_HXLR"/>
    <property type="match status" value="1"/>
</dbReference>
<keyword evidence="3" id="KW-0804">Transcription</keyword>
<evidence type="ECO:0000256" key="3">
    <source>
        <dbReference type="ARBA" id="ARBA00023163"/>
    </source>
</evidence>
<accession>A0ABP7GI61</accession>
<dbReference type="InterPro" id="IPR036390">
    <property type="entry name" value="WH_DNA-bd_sf"/>
</dbReference>
<dbReference type="PANTHER" id="PTHR33204:SF37">
    <property type="entry name" value="HTH-TYPE TRANSCRIPTIONAL REGULATOR YODB"/>
    <property type="match status" value="1"/>
</dbReference>
<feature type="domain" description="HTH hxlR-type" evidence="4">
    <location>
        <begin position="5"/>
        <end position="104"/>
    </location>
</feature>
<dbReference type="InterPro" id="IPR002577">
    <property type="entry name" value="HTH_HxlR"/>
</dbReference>
<evidence type="ECO:0000256" key="1">
    <source>
        <dbReference type="ARBA" id="ARBA00023015"/>
    </source>
</evidence>
<dbReference type="InterPro" id="IPR036388">
    <property type="entry name" value="WH-like_DNA-bd_sf"/>
</dbReference>
<protein>
    <submittedName>
        <fullName evidence="5">Helix-turn-helix domain-containing protein</fullName>
    </submittedName>
</protein>
<dbReference type="Proteomes" id="UP001500908">
    <property type="component" value="Unassembled WGS sequence"/>
</dbReference>
<sequence>MSSYCPRYQYAATFLGRRWAFTILRALFSGHRRFSEIRSAAAGVTDRVLTERLREMETEGLIERCVCDTSPVRVEYRLTTKGAALRATVEALQEWADTWVPLETAIQACGEEHAKS</sequence>
<evidence type="ECO:0000313" key="5">
    <source>
        <dbReference type="EMBL" id="GAA3765099.1"/>
    </source>
</evidence>
<dbReference type="SUPFAM" id="SSF46785">
    <property type="entry name" value="Winged helix' DNA-binding domain"/>
    <property type="match status" value="1"/>
</dbReference>